<dbReference type="GO" id="GO:0030170">
    <property type="term" value="F:pyridoxal phosphate binding"/>
    <property type="evidence" value="ECO:0007669"/>
    <property type="project" value="InterPro"/>
</dbReference>
<organism evidence="5 6">
    <name type="scientific">Myxococcus stipitatus (strain DSM 14675 / JCM 12634 / Mx s8)</name>
    <dbReference type="NCBI Taxonomy" id="1278073"/>
    <lineage>
        <taxon>Bacteria</taxon>
        <taxon>Pseudomonadati</taxon>
        <taxon>Myxococcota</taxon>
        <taxon>Myxococcia</taxon>
        <taxon>Myxococcales</taxon>
        <taxon>Cystobacterineae</taxon>
        <taxon>Myxococcaceae</taxon>
        <taxon>Myxococcus</taxon>
    </lineage>
</organism>
<accession>L7U640</accession>
<evidence type="ECO:0000256" key="2">
    <source>
        <dbReference type="ARBA" id="ARBA00022898"/>
    </source>
</evidence>
<dbReference type="PANTHER" id="PTHR43094:SF1">
    <property type="entry name" value="AMINOTRANSFERASE CLASS-III"/>
    <property type="match status" value="1"/>
</dbReference>
<dbReference type="STRING" id="1278073.MYSTI_01996"/>
<gene>
    <name evidence="5" type="ordered locus">MYSTI_01996</name>
</gene>
<evidence type="ECO:0000313" key="5">
    <source>
        <dbReference type="EMBL" id="AGC43325.1"/>
    </source>
</evidence>
<dbReference type="Gene3D" id="3.90.1150.10">
    <property type="entry name" value="Aspartate Aminotransferase, domain 1"/>
    <property type="match status" value="1"/>
</dbReference>
<dbReference type="InterPro" id="IPR015421">
    <property type="entry name" value="PyrdxlP-dep_Trfase_major"/>
</dbReference>
<comment type="similarity">
    <text evidence="1 3">Belongs to the class-III pyridoxal-phosphate-dependent aminotransferase family.</text>
</comment>
<keyword evidence="6" id="KW-1185">Reference proteome</keyword>
<dbReference type="eggNOG" id="COG0161">
    <property type="taxonomic scope" value="Bacteria"/>
</dbReference>
<dbReference type="PANTHER" id="PTHR43094">
    <property type="entry name" value="AMINOTRANSFERASE"/>
    <property type="match status" value="1"/>
</dbReference>
<dbReference type="SUPFAM" id="SSF53383">
    <property type="entry name" value="PLP-dependent transferases"/>
    <property type="match status" value="1"/>
</dbReference>
<dbReference type="InterPro" id="IPR015424">
    <property type="entry name" value="PyrdxlP-dep_Trfase"/>
</dbReference>
<dbReference type="GO" id="GO:0008483">
    <property type="term" value="F:transaminase activity"/>
    <property type="evidence" value="ECO:0007669"/>
    <property type="project" value="UniProtKB-KW"/>
</dbReference>
<dbReference type="InterPro" id="IPR015422">
    <property type="entry name" value="PyrdxlP-dep_Trfase_small"/>
</dbReference>
<keyword evidence="5" id="KW-0808">Transferase</keyword>
<dbReference type="Pfam" id="PF00202">
    <property type="entry name" value="Aminotran_3"/>
    <property type="match status" value="1"/>
</dbReference>
<evidence type="ECO:0000256" key="4">
    <source>
        <dbReference type="SAM" id="MobiDB-lite"/>
    </source>
</evidence>
<name>L7U640_MYXSD</name>
<dbReference type="Gene3D" id="3.40.640.10">
    <property type="entry name" value="Type I PLP-dependent aspartate aminotransferase-like (Major domain)"/>
    <property type="match status" value="1"/>
</dbReference>
<dbReference type="AlphaFoldDB" id="L7U640"/>
<dbReference type="EMBL" id="CP004025">
    <property type="protein sequence ID" value="AGC43325.1"/>
    <property type="molecule type" value="Genomic_DNA"/>
</dbReference>
<keyword evidence="5" id="KW-0032">Aminotransferase</keyword>
<dbReference type="KEGG" id="msd:MYSTI_01996"/>
<dbReference type="Proteomes" id="UP000011131">
    <property type="component" value="Chromosome"/>
</dbReference>
<feature type="region of interest" description="Disordered" evidence="4">
    <location>
        <begin position="71"/>
        <end position="95"/>
    </location>
</feature>
<dbReference type="PATRIC" id="fig|1278073.3.peg.2032"/>
<keyword evidence="2 3" id="KW-0663">Pyridoxal phosphate</keyword>
<proteinExistence type="inferred from homology"/>
<dbReference type="CDD" id="cd00610">
    <property type="entry name" value="OAT_like"/>
    <property type="match status" value="1"/>
</dbReference>
<evidence type="ECO:0000256" key="3">
    <source>
        <dbReference type="RuleBase" id="RU003560"/>
    </source>
</evidence>
<dbReference type="InterPro" id="IPR005814">
    <property type="entry name" value="Aminotrans_3"/>
</dbReference>
<dbReference type="HOGENOM" id="CLU_016922_4_0_7"/>
<evidence type="ECO:0000313" key="6">
    <source>
        <dbReference type="Proteomes" id="UP000011131"/>
    </source>
</evidence>
<feature type="compositionally biased region" description="Low complexity" evidence="4">
    <location>
        <begin position="71"/>
        <end position="82"/>
    </location>
</feature>
<evidence type="ECO:0000256" key="1">
    <source>
        <dbReference type="ARBA" id="ARBA00008954"/>
    </source>
</evidence>
<sequence length="543" mass="59440">MGEIHGRFRPGAAWDGRKVRAGLDFIASPRAPRLFRPFTPHVFSRPWGRRSVRGLSPSLVCLRAHRDALLPRGSPVGRPRSPALRGGRRMRDDGRQTVRYPQGNVLLRNLARDFPVITHGQGIHLFDARGKRYLDASAGALVASVGHGNREVVDRIHEQLLRVAYVNGTHFTTEVTEALASRLCALAPPGLDRAAFLGSGSEAVEAAVKFARQLWVERGQPQRTKVIARVPGYHGNTLYALSLSGRPHYKTFFGPLLSEVITTPAPYPYRSGLEDYARDGAEHYARLLEETLRREGPDTIAAFIAEPVIGSSAGASPPPPGYFERVSALCREYGILTIADEVMCGCGRTGRFFASELFDFQPDLLVLGKGISGGYAPLSALLVKQAHVEEMRQGSGGFMHAQTYLQAPAMTAAGLAVLDYFERYDLVSHAASVGAHFQRKLREVLSPLPFVGSVQGVGLLAGVELVEDTPSRRPFPRARKVVERLLAKLLERGLVLWSNTGHADGVHGDLLMLGPPLIITEAEVDELVDTLSRGIRQFFQEES</sequence>
<protein>
    <submittedName>
        <fullName evidence="5">Adenosylmethionine-8-amino-7-oxononanoate aminotransferase</fullName>
    </submittedName>
</protein>
<reference evidence="5 6" key="1">
    <citation type="journal article" date="2013" name="Genome Announc.">
        <title>Complete genome sequence of Myxococcus stipitatus strain DSM 14675, a fruiting myxobacterium.</title>
        <authorList>
            <person name="Huntley S."/>
            <person name="Kneip S."/>
            <person name="Treuner-Lange A."/>
            <person name="Sogaard-Andersen L."/>
        </authorList>
    </citation>
    <scope>NUCLEOTIDE SEQUENCE [LARGE SCALE GENOMIC DNA]</scope>
    <source>
        <strain evidence="6">DSM 14675 / JCM 12634 / Mx s8</strain>
    </source>
</reference>